<proteinExistence type="predicted"/>
<dbReference type="RefSeq" id="WP_155041092.1">
    <property type="nucleotide sequence ID" value="NZ_WMIG01000013.1"/>
</dbReference>
<name>A0A844HMK6_9RHOB</name>
<protein>
    <submittedName>
        <fullName evidence="1">Uncharacterized protein</fullName>
    </submittedName>
</protein>
<organism evidence="1 2">
    <name type="scientific">Paracoccus litorisediminis</name>
    <dbReference type="NCBI Taxonomy" id="2006130"/>
    <lineage>
        <taxon>Bacteria</taxon>
        <taxon>Pseudomonadati</taxon>
        <taxon>Pseudomonadota</taxon>
        <taxon>Alphaproteobacteria</taxon>
        <taxon>Rhodobacterales</taxon>
        <taxon>Paracoccaceae</taxon>
        <taxon>Paracoccus</taxon>
    </lineage>
</organism>
<evidence type="ECO:0000313" key="1">
    <source>
        <dbReference type="EMBL" id="MTH61150.1"/>
    </source>
</evidence>
<dbReference type="Proteomes" id="UP000449846">
    <property type="component" value="Unassembled WGS sequence"/>
</dbReference>
<keyword evidence="2" id="KW-1185">Reference proteome</keyword>
<accession>A0A844HMK6</accession>
<dbReference type="EMBL" id="WMIG01000013">
    <property type="protein sequence ID" value="MTH61150.1"/>
    <property type="molecule type" value="Genomic_DNA"/>
</dbReference>
<dbReference type="AlphaFoldDB" id="A0A844HMK6"/>
<gene>
    <name evidence="1" type="ORF">GL300_18225</name>
</gene>
<sequence>MSRKRSKPDLVAAAATGDMGAAISGEAGAAFKPTHLTLSGDPVEVFDGDPDKKGDCVMMRLEDGREFQYLRDDLRRIGDEKPEWKQTHIFHNVDHLSSPWARELDGKPVMLLQKEHPDRWRVQYLLGRSRMGILVCPKCLTPIEPEKPEWKPTHTYAGPHTGPNPIVEIEMLGRAHDPHYAHVRWKDGTEGKLNIDLLHPIVAANPAAQPTKAEPKIRLTLASSFVSLTSHQETLEHELGISPKMYPPGCELTLILTPAAFGLLVADNPIFQASPNRVRVLHAESATSTFFDLTRKGDAA</sequence>
<reference evidence="1 2" key="1">
    <citation type="submission" date="2019-11" db="EMBL/GenBank/DDBJ databases">
        <authorList>
            <person name="Dong K."/>
        </authorList>
    </citation>
    <scope>NUCLEOTIDE SEQUENCE [LARGE SCALE GENOMIC DNA]</scope>
    <source>
        <strain evidence="1 2">NBRC 112902</strain>
    </source>
</reference>
<comment type="caution">
    <text evidence="1">The sequence shown here is derived from an EMBL/GenBank/DDBJ whole genome shotgun (WGS) entry which is preliminary data.</text>
</comment>
<evidence type="ECO:0000313" key="2">
    <source>
        <dbReference type="Proteomes" id="UP000449846"/>
    </source>
</evidence>